<gene>
    <name evidence="2" type="ORF">HD599_001434</name>
</gene>
<feature type="domain" description="Peptidase S11 D-alanyl-D-alanine carboxypeptidase A N-terminal" evidence="1">
    <location>
        <begin position="76"/>
        <end position="273"/>
    </location>
</feature>
<dbReference type="Pfam" id="PF00768">
    <property type="entry name" value="Peptidase_S11"/>
    <property type="match status" value="1"/>
</dbReference>
<dbReference type="AlphaFoldDB" id="A0A841AMY2"/>
<evidence type="ECO:0000313" key="2">
    <source>
        <dbReference type="EMBL" id="MBB5843111.1"/>
    </source>
</evidence>
<dbReference type="GO" id="GO:0006508">
    <property type="term" value="P:proteolysis"/>
    <property type="evidence" value="ECO:0007669"/>
    <property type="project" value="InterPro"/>
</dbReference>
<dbReference type="Gene3D" id="3.40.710.10">
    <property type="entry name" value="DD-peptidase/beta-lactamase superfamily"/>
    <property type="match status" value="1"/>
</dbReference>
<protein>
    <submittedName>
        <fullName evidence="2">D-alanyl-D-alanine carboxypeptidase (Penicillin-binding protein 5/6)</fullName>
        <ecNumber evidence="2">3.4.16.4</ecNumber>
    </submittedName>
</protein>
<dbReference type="InterPro" id="IPR001967">
    <property type="entry name" value="Peptidase_S11_N"/>
</dbReference>
<evidence type="ECO:0000313" key="3">
    <source>
        <dbReference type="Proteomes" id="UP000536685"/>
    </source>
</evidence>
<evidence type="ECO:0000259" key="1">
    <source>
        <dbReference type="Pfam" id="PF00768"/>
    </source>
</evidence>
<dbReference type="EMBL" id="JACHMJ010000001">
    <property type="protein sequence ID" value="MBB5843111.1"/>
    <property type="molecule type" value="Genomic_DNA"/>
</dbReference>
<proteinExistence type="predicted"/>
<accession>A0A841AMY2</accession>
<keyword evidence="2" id="KW-0121">Carboxypeptidase</keyword>
<comment type="caution">
    <text evidence="2">The sequence shown here is derived from an EMBL/GenBank/DDBJ whole genome shotgun (WGS) entry which is preliminary data.</text>
</comment>
<dbReference type="EC" id="3.4.16.4" evidence="2"/>
<dbReference type="Proteomes" id="UP000536685">
    <property type="component" value="Unassembled WGS sequence"/>
</dbReference>
<keyword evidence="2" id="KW-0645">Protease</keyword>
<dbReference type="RefSeq" id="WP_184235285.1">
    <property type="nucleotide sequence ID" value="NZ_JACHMJ010000001.1"/>
</dbReference>
<organism evidence="2 3">
    <name type="scientific">Conyzicola lurida</name>
    <dbReference type="NCBI Taxonomy" id="1172621"/>
    <lineage>
        <taxon>Bacteria</taxon>
        <taxon>Bacillati</taxon>
        <taxon>Actinomycetota</taxon>
        <taxon>Actinomycetes</taxon>
        <taxon>Micrococcales</taxon>
        <taxon>Microbacteriaceae</taxon>
        <taxon>Conyzicola</taxon>
    </lineage>
</organism>
<keyword evidence="2" id="KW-0378">Hydrolase</keyword>
<reference evidence="2 3" key="1">
    <citation type="submission" date="2020-08" db="EMBL/GenBank/DDBJ databases">
        <title>Sequencing the genomes of 1000 actinobacteria strains.</title>
        <authorList>
            <person name="Klenk H.-P."/>
        </authorList>
    </citation>
    <scope>NUCLEOTIDE SEQUENCE [LARGE SCALE GENOMIC DNA]</scope>
    <source>
        <strain evidence="2 3">DSM 105784</strain>
    </source>
</reference>
<dbReference type="InterPro" id="IPR012338">
    <property type="entry name" value="Beta-lactam/transpept-like"/>
</dbReference>
<keyword evidence="3" id="KW-1185">Reference proteome</keyword>
<dbReference type="GO" id="GO:0009002">
    <property type="term" value="F:serine-type D-Ala-D-Ala carboxypeptidase activity"/>
    <property type="evidence" value="ECO:0007669"/>
    <property type="project" value="UniProtKB-EC"/>
</dbReference>
<sequence length="408" mass="41823">MALTRRQILRRRRVAVFGAAAVLIGTVFYLPMTLLAPLGSVAAEIEPYSVGAQPAADLGWPALGASAVGAIGYDGVLGAGGNDQAAPIASITKIISALVVLEAKPIGLDDAGPDIEFTAKDVAIRAAYQAVNGATEPVQAGMVLTQRQVMDVMLVESANNYAESLVTWAFGSVDEFLPVANAWLADHGLASTSISDPTGMSPLNVSTASDLVQLGKLALANPVVNAIVGTATEQVPVLGEISNSNALLGIDGIRGIKTGTLDEAGACLLFAADYVVGGETVTIVGVVLGGTDHKSLNVSVRALLADVEAGFHEVQLTSAGQEFGTYSTPWGDDSPLVAAATTSVVVWADTPVTSAIETDEVGVAKKGADVGDVTFTVGDERIVVPLELASTIDDPGAFWRLTNPAALF</sequence>
<name>A0A841AMY2_9MICO</name>
<dbReference type="SUPFAM" id="SSF56601">
    <property type="entry name" value="beta-lactamase/transpeptidase-like"/>
    <property type="match status" value="1"/>
</dbReference>